<keyword evidence="2" id="KW-1133">Transmembrane helix</keyword>
<evidence type="ECO:0000313" key="3">
    <source>
        <dbReference type="EMBL" id="CDC45437.1"/>
    </source>
</evidence>
<keyword evidence="2" id="KW-0812">Transmembrane</keyword>
<name>R6SFP1_9FIRM</name>
<dbReference type="AlphaFoldDB" id="R6SFP1"/>
<organism evidence="3 4">
    <name type="scientific">[Eubacterium] siraeum CAG:80</name>
    <dbReference type="NCBI Taxonomy" id="1263080"/>
    <lineage>
        <taxon>Bacteria</taxon>
        <taxon>Bacillati</taxon>
        <taxon>Bacillota</taxon>
        <taxon>Clostridia</taxon>
        <taxon>Eubacteriales</taxon>
        <taxon>Oscillospiraceae</taxon>
        <taxon>Oscillospiraceae incertae sedis</taxon>
    </lineage>
</organism>
<gene>
    <name evidence="3" type="ORF">BN788_01704</name>
</gene>
<feature type="transmembrane region" description="Helical" evidence="2">
    <location>
        <begin position="28"/>
        <end position="52"/>
    </location>
</feature>
<feature type="region of interest" description="Disordered" evidence="1">
    <location>
        <begin position="157"/>
        <end position="229"/>
    </location>
</feature>
<reference evidence="3" key="1">
    <citation type="submission" date="2012-11" db="EMBL/GenBank/DDBJ databases">
        <title>Dependencies among metagenomic species, viruses, plasmids and units of genetic variation.</title>
        <authorList>
            <person name="Nielsen H.B."/>
            <person name="Almeida M."/>
            <person name="Juncker A.S."/>
            <person name="Rasmussen S."/>
            <person name="Li J."/>
            <person name="Sunagawa S."/>
            <person name="Plichta D."/>
            <person name="Gautier L."/>
            <person name="Le Chatelier E."/>
            <person name="Peletier E."/>
            <person name="Bonde I."/>
            <person name="Nielsen T."/>
            <person name="Manichanh C."/>
            <person name="Arumugam M."/>
            <person name="Batto J."/>
            <person name="Santos M.B.Q.D."/>
            <person name="Blom N."/>
            <person name="Borruel N."/>
            <person name="Burgdorf K.S."/>
            <person name="Boumezbeur F."/>
            <person name="Casellas F."/>
            <person name="Dore J."/>
            <person name="Guarner F."/>
            <person name="Hansen T."/>
            <person name="Hildebrand F."/>
            <person name="Kaas R.S."/>
            <person name="Kennedy S."/>
            <person name="Kristiansen K."/>
            <person name="Kultima J.R."/>
            <person name="Leonard P."/>
            <person name="Levenez F."/>
            <person name="Lund O."/>
            <person name="Moumen B."/>
            <person name="Le Paslier D."/>
            <person name="Pons N."/>
            <person name="Pedersen O."/>
            <person name="Prifti E."/>
            <person name="Qin J."/>
            <person name="Raes J."/>
            <person name="Tap J."/>
            <person name="Tims S."/>
            <person name="Ussery D.W."/>
            <person name="Yamada T."/>
            <person name="MetaHit consortium"/>
            <person name="Renault P."/>
            <person name="Sicheritz-Ponten T."/>
            <person name="Bork P."/>
            <person name="Wang J."/>
            <person name="Brunak S."/>
            <person name="Ehrlich S.D."/>
        </authorList>
    </citation>
    <scope>NUCLEOTIDE SEQUENCE [LARGE SCALE GENOMIC DNA]</scope>
</reference>
<dbReference type="Proteomes" id="UP000018142">
    <property type="component" value="Unassembled WGS sequence"/>
</dbReference>
<evidence type="ECO:0000313" key="4">
    <source>
        <dbReference type="Proteomes" id="UP000018142"/>
    </source>
</evidence>
<accession>R6SFP1</accession>
<sequence length="229" mass="25414">MFILGFSIPVLVLYFKYKKVQTSGKRTAIIILNILLSVFSFFSLIDLLITIIGGSLLNSDYIRQIYESSRGSSYNYSYVNPSDVITTTSSILATVMWALMIINFFILVFGVIVNILGYTAIANKTWTANAIADAQNKRMNAMNYTYYNQSAPQNSYGQAQNPYGQAQNPYGQAQNPYGQAQNPYGQAQNPYGQAQNPYGQAQNPYGQRSGTESLRSGSPESLWSDVCSK</sequence>
<protein>
    <submittedName>
        <fullName evidence="3">Circumsporozoite protein</fullName>
    </submittedName>
</protein>
<feature type="compositionally biased region" description="Polar residues" evidence="1">
    <location>
        <begin position="157"/>
        <end position="221"/>
    </location>
</feature>
<dbReference type="EMBL" id="CBFJ010000087">
    <property type="protein sequence ID" value="CDC45437.1"/>
    <property type="molecule type" value="Genomic_DNA"/>
</dbReference>
<feature type="transmembrane region" description="Helical" evidence="2">
    <location>
        <begin position="91"/>
        <end position="116"/>
    </location>
</feature>
<evidence type="ECO:0000256" key="1">
    <source>
        <dbReference type="SAM" id="MobiDB-lite"/>
    </source>
</evidence>
<keyword evidence="2" id="KW-0472">Membrane</keyword>
<comment type="caution">
    <text evidence="3">The sequence shown here is derived from an EMBL/GenBank/DDBJ whole genome shotgun (WGS) entry which is preliminary data.</text>
</comment>
<proteinExistence type="predicted"/>
<evidence type="ECO:0000256" key="2">
    <source>
        <dbReference type="SAM" id="Phobius"/>
    </source>
</evidence>